<feature type="transmembrane region" description="Helical" evidence="1">
    <location>
        <begin position="110"/>
        <end position="128"/>
    </location>
</feature>
<proteinExistence type="predicted"/>
<keyword evidence="1" id="KW-0812">Transmembrane</keyword>
<gene>
    <name evidence="2" type="ORF">HH212_02915</name>
</gene>
<dbReference type="RefSeq" id="WP_169434012.1">
    <property type="nucleotide sequence ID" value="NZ_CP051685.1"/>
</dbReference>
<sequence>MTTRPLSAIPAIDAHPVPRPWTWALLFLLFAAALAAIQWGAIQNTNHEMGDFAANSLLIQDAKRLHLVYGNYSRVGFNHPGPAILYVLAGGELLFHDLLHLVPSPFSGQLLAASLYDAAWLLLIVALVRRMAGRLVPALLFAAVTALALAYGDHAILGGIWFPHLYVLPYAAMLLAIARLVHGHADALTPLAVASGFLINGHASFVPILGVMLVLVVAANAALSARGPAERILARAWFSRHRRAIRLACGILFLFFVPLIVATVKDFPGPIYQYVKFSRGNKGNTLAQALAFIGVYWGVGPAAAARGALAWGALLALALLASLRGPQDAFKRAARALGIVFAAATLAVLYYAKVGVDMLDQVYIALFYSAVPALTAGLLALLAWQAAAWRGRDLAAGALALAALAVCWHLVRQPTAASYAYDHPTVADLYRQASALPRNGRLVLDLDDDPKTWGDVWGNTLGLLAQARRHGVELACVDAGWHISFTARLKCTPQEAAANPHYLVRHTTAPDPLLGEPDAEALGLSLYRAGAAPRPFSYVTVREAPDYFKGILGKGWAAVEGDFVWTEGSPAEIRLPAAPGRARMLTLDMGSFIPNPYVYLHVQARANGKPAGAWVFYTSEVRRRITLDLGADAAAEQHIELHIDRPHAPSEFNLSADARRLGLSLYGIKKEAQ</sequence>
<feature type="transmembrane region" description="Helical" evidence="1">
    <location>
        <begin position="202"/>
        <end position="223"/>
    </location>
</feature>
<dbReference type="KEGG" id="mfy:HH212_02915"/>
<keyword evidence="1" id="KW-1133">Transmembrane helix</keyword>
<feature type="transmembrane region" description="Helical" evidence="1">
    <location>
        <begin position="333"/>
        <end position="351"/>
    </location>
</feature>
<reference evidence="2 3" key="1">
    <citation type="submission" date="2020-04" db="EMBL/GenBank/DDBJ databases">
        <title>Genome sequencing of novel species.</title>
        <authorList>
            <person name="Heo J."/>
            <person name="Kim S.-J."/>
            <person name="Kim J.-S."/>
            <person name="Hong S.-B."/>
            <person name="Kwon S.-W."/>
        </authorList>
    </citation>
    <scope>NUCLEOTIDE SEQUENCE [LARGE SCALE GENOMIC DNA]</scope>
    <source>
        <strain evidence="2 3">GN2-R2</strain>
    </source>
</reference>
<dbReference type="EMBL" id="CP051685">
    <property type="protein sequence ID" value="QJD99115.1"/>
    <property type="molecule type" value="Genomic_DNA"/>
</dbReference>
<accession>A0A7Z2VTE7</accession>
<keyword evidence="3" id="KW-1185">Reference proteome</keyword>
<feature type="transmembrane region" description="Helical" evidence="1">
    <location>
        <begin position="134"/>
        <end position="152"/>
    </location>
</feature>
<dbReference type="AlphaFoldDB" id="A0A7Z2VTE7"/>
<dbReference type="Proteomes" id="UP000502415">
    <property type="component" value="Chromosome"/>
</dbReference>
<feature type="transmembrane region" description="Helical" evidence="1">
    <location>
        <begin position="363"/>
        <end position="382"/>
    </location>
</feature>
<evidence type="ECO:0000313" key="3">
    <source>
        <dbReference type="Proteomes" id="UP000502415"/>
    </source>
</evidence>
<evidence type="ECO:0000256" key="1">
    <source>
        <dbReference type="SAM" id="Phobius"/>
    </source>
</evidence>
<organism evidence="2 3">
    <name type="scientific">Massilia forsythiae</name>
    <dbReference type="NCBI Taxonomy" id="2728020"/>
    <lineage>
        <taxon>Bacteria</taxon>
        <taxon>Pseudomonadati</taxon>
        <taxon>Pseudomonadota</taxon>
        <taxon>Betaproteobacteria</taxon>
        <taxon>Burkholderiales</taxon>
        <taxon>Oxalobacteraceae</taxon>
        <taxon>Telluria group</taxon>
        <taxon>Massilia</taxon>
    </lineage>
</organism>
<feature type="transmembrane region" description="Helical" evidence="1">
    <location>
        <begin position="244"/>
        <end position="264"/>
    </location>
</feature>
<feature type="transmembrane region" description="Helical" evidence="1">
    <location>
        <begin position="21"/>
        <end position="42"/>
    </location>
</feature>
<name>A0A7Z2VTE7_9BURK</name>
<protein>
    <submittedName>
        <fullName evidence="2">Uncharacterized protein</fullName>
    </submittedName>
</protein>
<feature type="transmembrane region" description="Helical" evidence="1">
    <location>
        <begin position="394"/>
        <end position="411"/>
    </location>
</feature>
<feature type="transmembrane region" description="Helical" evidence="1">
    <location>
        <begin position="303"/>
        <end position="321"/>
    </location>
</feature>
<keyword evidence="1" id="KW-0472">Membrane</keyword>
<evidence type="ECO:0000313" key="2">
    <source>
        <dbReference type="EMBL" id="QJD99115.1"/>
    </source>
</evidence>